<sequence length="79" mass="8393">MITQASGISVGSATNADAANPNSVYMQSHNAATPQNMIINENVYDAQGNQLQSPFTGATRVDYTVQQGTKAPQTIMTYP</sequence>
<dbReference type="KEGG" id="fki:FK004_17930"/>
<accession>A0A2S1LTF0</accession>
<feature type="region of interest" description="Disordered" evidence="1">
    <location>
        <begin position="1"/>
        <end position="28"/>
    </location>
</feature>
<dbReference type="AlphaFoldDB" id="A0A2S1LTF0"/>
<dbReference type="Proteomes" id="UP000244677">
    <property type="component" value="Chromosome"/>
</dbReference>
<organism evidence="2 3">
    <name type="scientific">Flavobacterium kingsejongi</name>
    <dbReference type="NCBI Taxonomy" id="1678728"/>
    <lineage>
        <taxon>Bacteria</taxon>
        <taxon>Pseudomonadati</taxon>
        <taxon>Bacteroidota</taxon>
        <taxon>Flavobacteriia</taxon>
        <taxon>Flavobacteriales</taxon>
        <taxon>Flavobacteriaceae</taxon>
        <taxon>Flavobacterium</taxon>
    </lineage>
</organism>
<dbReference type="RefSeq" id="WP_108738474.1">
    <property type="nucleotide sequence ID" value="NZ_CP020919.1"/>
</dbReference>
<dbReference type="OrthoDB" id="9989851at2"/>
<name>A0A2S1LTF0_9FLAO</name>
<gene>
    <name evidence="2" type="ORF">FK004_17930</name>
</gene>
<protein>
    <submittedName>
        <fullName evidence="2">Uncharacterized protein</fullName>
    </submittedName>
</protein>
<proteinExistence type="predicted"/>
<reference evidence="2 3" key="1">
    <citation type="submission" date="2017-04" db="EMBL/GenBank/DDBJ databases">
        <title>Complete genome sequence of Flavobacterium kingsejong AJ004.</title>
        <authorList>
            <person name="Lee P.C."/>
        </authorList>
    </citation>
    <scope>NUCLEOTIDE SEQUENCE [LARGE SCALE GENOMIC DNA]</scope>
    <source>
        <strain evidence="2 3">AJ004</strain>
    </source>
</reference>
<evidence type="ECO:0000313" key="2">
    <source>
        <dbReference type="EMBL" id="AWG26978.1"/>
    </source>
</evidence>
<keyword evidence="3" id="KW-1185">Reference proteome</keyword>
<evidence type="ECO:0000256" key="1">
    <source>
        <dbReference type="SAM" id="MobiDB-lite"/>
    </source>
</evidence>
<evidence type="ECO:0000313" key="3">
    <source>
        <dbReference type="Proteomes" id="UP000244677"/>
    </source>
</evidence>
<dbReference type="EMBL" id="CP020919">
    <property type="protein sequence ID" value="AWG26978.1"/>
    <property type="molecule type" value="Genomic_DNA"/>
</dbReference>